<dbReference type="EMBL" id="JAAAUY010000701">
    <property type="protein sequence ID" value="KAF9327095.1"/>
    <property type="molecule type" value="Genomic_DNA"/>
</dbReference>
<comment type="caution">
    <text evidence="3">The sequence shown here is derived from an EMBL/GenBank/DDBJ whole genome shotgun (WGS) entry which is preliminary data.</text>
</comment>
<feature type="compositionally biased region" description="Polar residues" evidence="1">
    <location>
        <begin position="95"/>
        <end position="105"/>
    </location>
</feature>
<evidence type="ECO:0000256" key="2">
    <source>
        <dbReference type="SAM" id="Phobius"/>
    </source>
</evidence>
<keyword evidence="4" id="KW-1185">Reference proteome</keyword>
<keyword evidence="2" id="KW-0472">Membrane</keyword>
<organism evidence="3 4">
    <name type="scientific">Podila minutissima</name>
    <dbReference type="NCBI Taxonomy" id="64525"/>
    <lineage>
        <taxon>Eukaryota</taxon>
        <taxon>Fungi</taxon>
        <taxon>Fungi incertae sedis</taxon>
        <taxon>Mucoromycota</taxon>
        <taxon>Mortierellomycotina</taxon>
        <taxon>Mortierellomycetes</taxon>
        <taxon>Mortierellales</taxon>
        <taxon>Mortierellaceae</taxon>
        <taxon>Podila</taxon>
    </lineage>
</organism>
<evidence type="ECO:0000313" key="3">
    <source>
        <dbReference type="EMBL" id="KAF9327095.1"/>
    </source>
</evidence>
<reference evidence="3" key="1">
    <citation type="journal article" date="2020" name="Fungal Divers.">
        <title>Resolving the Mortierellaceae phylogeny through synthesis of multi-gene phylogenetics and phylogenomics.</title>
        <authorList>
            <person name="Vandepol N."/>
            <person name="Liber J."/>
            <person name="Desiro A."/>
            <person name="Na H."/>
            <person name="Kennedy M."/>
            <person name="Barry K."/>
            <person name="Grigoriev I.V."/>
            <person name="Miller A.N."/>
            <person name="O'Donnell K."/>
            <person name="Stajich J.E."/>
            <person name="Bonito G."/>
        </authorList>
    </citation>
    <scope>NUCLEOTIDE SEQUENCE</scope>
    <source>
        <strain evidence="3">NVP1</strain>
    </source>
</reference>
<feature type="region of interest" description="Disordered" evidence="1">
    <location>
        <begin position="95"/>
        <end position="135"/>
    </location>
</feature>
<feature type="region of interest" description="Disordered" evidence="1">
    <location>
        <begin position="1"/>
        <end position="24"/>
    </location>
</feature>
<name>A0A9P5VJB0_9FUNG</name>
<evidence type="ECO:0000256" key="1">
    <source>
        <dbReference type="SAM" id="MobiDB-lite"/>
    </source>
</evidence>
<proteinExistence type="predicted"/>
<accession>A0A9P5VJB0</accession>
<evidence type="ECO:0000313" key="4">
    <source>
        <dbReference type="Proteomes" id="UP000696485"/>
    </source>
</evidence>
<keyword evidence="2" id="KW-0812">Transmembrane</keyword>
<feature type="non-terminal residue" evidence="3">
    <location>
        <position position="1"/>
    </location>
</feature>
<protein>
    <submittedName>
        <fullName evidence="3">Uncharacterized protein</fullName>
    </submittedName>
</protein>
<dbReference type="AlphaFoldDB" id="A0A9P5VJB0"/>
<sequence>GDNQHRENDNENNSNDLDGVSSRNDDSNGGFVSISPNRAIIAGSVAGALLLACVILGLVLLHKRQARKRSKALETYFSCKNEVHLMSPSGVCRSNSNGSNGSFDQGSGEINRGTFENIGDHTRTTPQPNNFETERPLSVAPMSSIMLDLIPTKPARLDCHFTDRRQDAPQFHSMEDKDFETLAHYSRGYTDPITTTSTPSNSSTPELHQPPLIHRPSRASYEQDFYPESLFHPVAPHRFNNLDPLAEVEETPEIVSEPSSGSSPIINEDSFPVPPSIPVLYSPATLSPPPRDLNNPSNAFQGFLETSNTALMVRLASESRALIRNDPGLRTTFQPVSMSEPMLSRSSSVESTMTMEQRRCEANHKRISVYDGDGLRLQVKRAGSLLFS</sequence>
<keyword evidence="2" id="KW-1133">Transmembrane helix</keyword>
<feature type="transmembrane region" description="Helical" evidence="2">
    <location>
        <begin position="39"/>
        <end position="61"/>
    </location>
</feature>
<dbReference type="Proteomes" id="UP000696485">
    <property type="component" value="Unassembled WGS sequence"/>
</dbReference>
<gene>
    <name evidence="3" type="ORF">BG006_009576</name>
</gene>